<dbReference type="PROSITE" id="PS00211">
    <property type="entry name" value="ABC_TRANSPORTER_1"/>
    <property type="match status" value="1"/>
</dbReference>
<gene>
    <name evidence="6" type="ORF">MXMO3_03213</name>
</gene>
<evidence type="ECO:0000256" key="2">
    <source>
        <dbReference type="ARBA" id="ARBA00022448"/>
    </source>
</evidence>
<keyword evidence="3" id="KW-0547">Nucleotide-binding</keyword>
<dbReference type="InterPro" id="IPR003593">
    <property type="entry name" value="AAA+_ATPase"/>
</dbReference>
<evidence type="ECO:0000256" key="1">
    <source>
        <dbReference type="ARBA" id="ARBA00005417"/>
    </source>
</evidence>
<dbReference type="AlphaFoldDB" id="A0A2R4MIH0"/>
<sequence length="299" mass="32428">MTALNIQHVVKRHGDLETVSDVSLTVEAGERVALLGHNGAGKTTIIKMVLGLMPISQGTIDVLGNHPGSAAARRQTGYLPESVAFHGALTGREQLHHFARLKSVPLKQADDLLDRVGLGHAADRRISTYSKGMRQRIGLAQVVLGQPKLAILDEPTSGLDPVSRHEFYDIVEEMAHNGSAVMLSSHALTELELRTDRIAILSQGQLVANDSLQQLRERASLPIRFKVTASTDTIESVSDKLGGTRVNCQSVELMCRPDEKIGVLSAITALGPVVKDVDVTPASLEELYRHFSRIEEKSS</sequence>
<comment type="similarity">
    <text evidence="1">Belongs to the ABC transporter superfamily.</text>
</comment>
<keyword evidence="2" id="KW-0813">Transport</keyword>
<dbReference type="Pfam" id="PF00005">
    <property type="entry name" value="ABC_tran"/>
    <property type="match status" value="1"/>
</dbReference>
<evidence type="ECO:0000313" key="6">
    <source>
        <dbReference type="EMBL" id="AVX05719.1"/>
    </source>
</evidence>
<dbReference type="PANTHER" id="PTHR42939">
    <property type="entry name" value="ABC TRANSPORTER ATP-BINDING PROTEIN ALBC-RELATED"/>
    <property type="match status" value="1"/>
</dbReference>
<dbReference type="SUPFAM" id="SSF52540">
    <property type="entry name" value="P-loop containing nucleoside triphosphate hydrolases"/>
    <property type="match status" value="1"/>
</dbReference>
<dbReference type="InterPro" id="IPR051782">
    <property type="entry name" value="ABC_Transporter_VariousFunc"/>
</dbReference>
<reference evidence="6 7" key="1">
    <citation type="submission" date="2017-05" db="EMBL/GenBank/DDBJ databases">
        <title>Genome Analysis of Maritalea myrionectae HL2708#5.</title>
        <authorList>
            <consortium name="Cotde Inc.-PKNU"/>
            <person name="Jang D."/>
            <person name="Oh H.-M."/>
        </authorList>
    </citation>
    <scope>NUCLEOTIDE SEQUENCE [LARGE SCALE GENOMIC DNA]</scope>
    <source>
        <strain evidence="6 7">HL2708#5</strain>
    </source>
</reference>
<dbReference type="InterPro" id="IPR017871">
    <property type="entry name" value="ABC_transporter-like_CS"/>
</dbReference>
<keyword evidence="4 6" id="KW-0067">ATP-binding</keyword>
<dbReference type="GO" id="GO:0005524">
    <property type="term" value="F:ATP binding"/>
    <property type="evidence" value="ECO:0007669"/>
    <property type="project" value="UniProtKB-KW"/>
</dbReference>
<name>A0A2R4MIH0_9HYPH</name>
<dbReference type="RefSeq" id="WP_027834051.1">
    <property type="nucleotide sequence ID" value="NZ_CP021330.1"/>
</dbReference>
<dbReference type="SMART" id="SM00382">
    <property type="entry name" value="AAA"/>
    <property type="match status" value="1"/>
</dbReference>
<dbReference type="EMBL" id="CP021330">
    <property type="protein sequence ID" value="AVX05719.1"/>
    <property type="molecule type" value="Genomic_DNA"/>
</dbReference>
<organism evidence="6 7">
    <name type="scientific">Maritalea myrionectae</name>
    <dbReference type="NCBI Taxonomy" id="454601"/>
    <lineage>
        <taxon>Bacteria</taxon>
        <taxon>Pseudomonadati</taxon>
        <taxon>Pseudomonadota</taxon>
        <taxon>Alphaproteobacteria</taxon>
        <taxon>Hyphomicrobiales</taxon>
        <taxon>Devosiaceae</taxon>
        <taxon>Maritalea</taxon>
    </lineage>
</organism>
<dbReference type="PANTHER" id="PTHR42939:SF1">
    <property type="entry name" value="ABC TRANSPORTER ATP-BINDING PROTEIN ALBC-RELATED"/>
    <property type="match status" value="1"/>
</dbReference>
<dbReference type="Proteomes" id="UP000258927">
    <property type="component" value="Chromosome"/>
</dbReference>
<protein>
    <submittedName>
        <fullName evidence="6">Fe(3+) ions import ATP-binding protein FbpC</fullName>
    </submittedName>
</protein>
<dbReference type="GO" id="GO:0016887">
    <property type="term" value="F:ATP hydrolysis activity"/>
    <property type="evidence" value="ECO:0007669"/>
    <property type="project" value="InterPro"/>
</dbReference>
<dbReference type="CDD" id="cd03230">
    <property type="entry name" value="ABC_DR_subfamily_A"/>
    <property type="match status" value="1"/>
</dbReference>
<dbReference type="STRING" id="1122213.GCA_000423365_00905"/>
<feature type="domain" description="ABC transporter" evidence="5">
    <location>
        <begin position="4"/>
        <end position="228"/>
    </location>
</feature>
<keyword evidence="7" id="KW-1185">Reference proteome</keyword>
<dbReference type="Gene3D" id="3.40.50.300">
    <property type="entry name" value="P-loop containing nucleotide triphosphate hydrolases"/>
    <property type="match status" value="1"/>
</dbReference>
<evidence type="ECO:0000256" key="4">
    <source>
        <dbReference type="ARBA" id="ARBA00022840"/>
    </source>
</evidence>
<evidence type="ECO:0000313" key="7">
    <source>
        <dbReference type="Proteomes" id="UP000258927"/>
    </source>
</evidence>
<accession>A0A2R4MIH0</accession>
<evidence type="ECO:0000256" key="3">
    <source>
        <dbReference type="ARBA" id="ARBA00022741"/>
    </source>
</evidence>
<dbReference type="PROSITE" id="PS50893">
    <property type="entry name" value="ABC_TRANSPORTER_2"/>
    <property type="match status" value="1"/>
</dbReference>
<dbReference type="KEGG" id="mmyr:MXMO3_03213"/>
<dbReference type="InterPro" id="IPR027417">
    <property type="entry name" value="P-loop_NTPase"/>
</dbReference>
<proteinExistence type="inferred from homology"/>
<dbReference type="InterPro" id="IPR003439">
    <property type="entry name" value="ABC_transporter-like_ATP-bd"/>
</dbReference>
<evidence type="ECO:0000259" key="5">
    <source>
        <dbReference type="PROSITE" id="PS50893"/>
    </source>
</evidence>